<dbReference type="Proteomes" id="UP000249725">
    <property type="component" value="Unassembled WGS sequence"/>
</dbReference>
<evidence type="ECO:0000313" key="4">
    <source>
        <dbReference type="Proteomes" id="UP000249725"/>
    </source>
</evidence>
<proteinExistence type="predicted"/>
<comment type="caution">
    <text evidence="3">The sequence shown here is derived from an EMBL/GenBank/DDBJ whole genome shotgun (WGS) entry which is preliminary data.</text>
</comment>
<sequence>MDEPRPHAGRRVGHPGLAGHRVRGDRPLTAAVTLSPGDLVDAQLDAYNAQDLDAFCAFYTDDAQLGAYGGETHTVGLAAIRERHAKLFAEFPQNKAERVNRMVVGSTVIDHEHVVRGPGVQPFEVAAIYTLADGKIARVDFVK</sequence>
<evidence type="ECO:0000259" key="2">
    <source>
        <dbReference type="Pfam" id="PF12680"/>
    </source>
</evidence>
<evidence type="ECO:0000313" key="3">
    <source>
        <dbReference type="EMBL" id="RAK52889.1"/>
    </source>
</evidence>
<name>A0A328AE13_9CAUL</name>
<reference evidence="4" key="1">
    <citation type="submission" date="2018-05" db="EMBL/GenBank/DDBJ databases">
        <authorList>
            <person name="Li X."/>
        </authorList>
    </citation>
    <scope>NUCLEOTIDE SEQUENCE [LARGE SCALE GENOMIC DNA]</scope>
    <source>
        <strain evidence="4">YIM 73061</strain>
    </source>
</reference>
<dbReference type="InterPro" id="IPR032710">
    <property type="entry name" value="NTF2-like_dom_sf"/>
</dbReference>
<dbReference type="EMBL" id="QFYR01000002">
    <property type="protein sequence ID" value="RAK52889.1"/>
    <property type="molecule type" value="Genomic_DNA"/>
</dbReference>
<evidence type="ECO:0000256" key="1">
    <source>
        <dbReference type="SAM" id="MobiDB-lite"/>
    </source>
</evidence>
<organism evidence="3 4">
    <name type="scientific">Phenylobacterium deserti</name>
    <dbReference type="NCBI Taxonomy" id="1914756"/>
    <lineage>
        <taxon>Bacteria</taxon>
        <taxon>Pseudomonadati</taxon>
        <taxon>Pseudomonadota</taxon>
        <taxon>Alphaproteobacteria</taxon>
        <taxon>Caulobacterales</taxon>
        <taxon>Caulobacteraceae</taxon>
        <taxon>Phenylobacterium</taxon>
    </lineage>
</organism>
<dbReference type="SUPFAM" id="SSF54427">
    <property type="entry name" value="NTF2-like"/>
    <property type="match status" value="1"/>
</dbReference>
<protein>
    <submittedName>
        <fullName evidence="3">NTF2 enzyme family protein</fullName>
    </submittedName>
</protein>
<dbReference type="InterPro" id="IPR037401">
    <property type="entry name" value="SnoaL-like"/>
</dbReference>
<feature type="domain" description="SnoaL-like" evidence="2">
    <location>
        <begin position="40"/>
        <end position="139"/>
    </location>
</feature>
<feature type="region of interest" description="Disordered" evidence="1">
    <location>
        <begin position="1"/>
        <end position="22"/>
    </location>
</feature>
<dbReference type="Gene3D" id="3.10.450.50">
    <property type="match status" value="1"/>
</dbReference>
<dbReference type="AlphaFoldDB" id="A0A328AE13"/>
<gene>
    <name evidence="3" type="ORF">DJ018_11985</name>
</gene>
<keyword evidence="4" id="KW-1185">Reference proteome</keyword>
<accession>A0A328AE13</accession>
<dbReference type="Pfam" id="PF12680">
    <property type="entry name" value="SnoaL_2"/>
    <property type="match status" value="1"/>
</dbReference>
<dbReference type="OrthoDB" id="9799296at2"/>